<evidence type="ECO:0000259" key="10">
    <source>
        <dbReference type="PROSITE" id="PS50067"/>
    </source>
</evidence>
<sequence>MVAAGSITVVVRVRPPTPWEAARLPEPCYDTTIRGDGTLATSSRSVTASAPLRDIVQIVDDRILTFDPDEKDKARAFVERGFVPPGTKRYKDKRFMFDRVFDGEARQEEVYGATAKPLLNRLLDGYNATVFAYGATGCGKTHTISGTEADPGVIYLTMADLFQRIDDRRDEWNTEVVVTFLEIYNEEIRDLLAESGTPTPRGGLQIREDKSVKVIGLVELRPTSAEEVKQIVLQGNSRRTQSPTHANETSSRSHAVLQVHVTQSPRTVSLTEQRTIATLSIIDLAGSERAAATSNMGQRMIEGANINKSLLALASSPVYSNSPWVETARPVMVVCVAPTSQHFDDSHNTLLYAERATKIKTKVVTRNVVNVDRHVGRYVEAINRLNIEVAELKAKLAGKISAETDIARRKRVEATAEVERAKQDMQTRMGQTQASIIDGASCAGKISAAEGKLLAIRARLAQIDSLMTGCSFPPSPDLDAERALLQALAGPEEQAIKSGSSLIARTARAQNSRNIFEATLRAASERRSDRLEELFIENVRADAKWRMAEMDRVQAEAERDAFKESLHSQAELVVTLLGMIGRCTVILGEASRALKKEMEEGRDGLEGAAKAVATLLSAVAGKNDDTLAAVIGQTTAMYTSRGGTISADGVANQALQTFTHVASTSALQSIARSSRRSSYNNIGSPRKAHKTPRKSLRSSFGQPYRRVSDKEKKVVQWRDEAGKGDLDDAGQKENQPIISIISSDSTESIGRSHSVAGSEGEWEDERTEDSFNLSFVTVPSAGPSSLPSSSRLSSSLWSSTCRRPRSSRLDSGFLKTKGATSLGCLQEAEESVSPVRRVPPLSERSMNHFARSDDGDASTLHIPKKGDHSPSRRLPTSTPRLGASSTKGARRRSNVGPLRYERTRRRSSMIPQPSLIG</sequence>
<dbReference type="Pfam" id="PF00225">
    <property type="entry name" value="Kinesin"/>
    <property type="match status" value="1"/>
</dbReference>
<evidence type="ECO:0000256" key="2">
    <source>
        <dbReference type="ARBA" id="ARBA00022741"/>
    </source>
</evidence>
<feature type="region of interest" description="Disordered" evidence="9">
    <location>
        <begin position="780"/>
        <end position="813"/>
    </location>
</feature>
<dbReference type="PRINTS" id="PR00380">
    <property type="entry name" value="KINESINHEAVY"/>
</dbReference>
<feature type="compositionally biased region" description="Basic residues" evidence="9">
    <location>
        <begin position="686"/>
        <end position="696"/>
    </location>
</feature>
<reference evidence="11" key="1">
    <citation type="submission" date="2021-03" db="EMBL/GenBank/DDBJ databases">
        <title>Evolutionary innovations through gain and loss of genes in the ectomycorrhizal Boletales.</title>
        <authorList>
            <person name="Wu G."/>
            <person name="Miyauchi S."/>
            <person name="Morin E."/>
            <person name="Yang Z.-L."/>
            <person name="Xu J."/>
            <person name="Martin F.M."/>
        </authorList>
    </citation>
    <scope>NUCLEOTIDE SEQUENCE</scope>
    <source>
        <strain evidence="11">BR01</strain>
    </source>
</reference>
<evidence type="ECO:0000256" key="1">
    <source>
        <dbReference type="ARBA" id="ARBA00022701"/>
    </source>
</evidence>
<feature type="compositionally biased region" description="Low complexity" evidence="9">
    <location>
        <begin position="737"/>
        <end position="749"/>
    </location>
</feature>
<evidence type="ECO:0000256" key="5">
    <source>
        <dbReference type="ARBA" id="ARBA00023175"/>
    </source>
</evidence>
<dbReference type="OrthoDB" id="3176171at2759"/>
<dbReference type="InterPro" id="IPR019821">
    <property type="entry name" value="Kinesin_motor_CS"/>
</dbReference>
<dbReference type="Proteomes" id="UP000683000">
    <property type="component" value="Unassembled WGS sequence"/>
</dbReference>
<keyword evidence="11" id="KW-0378">Hydrolase</keyword>
<name>A0A8I3ACL3_9AGAM</name>
<dbReference type="AlphaFoldDB" id="A0A8I3ACL3"/>
<keyword evidence="4 8" id="KW-0175">Coiled coil</keyword>
<dbReference type="GO" id="GO:0008017">
    <property type="term" value="F:microtubule binding"/>
    <property type="evidence" value="ECO:0007669"/>
    <property type="project" value="InterPro"/>
</dbReference>
<feature type="region of interest" description="Disordered" evidence="9">
    <location>
        <begin position="672"/>
        <end position="768"/>
    </location>
</feature>
<feature type="compositionally biased region" description="Polar residues" evidence="9">
    <location>
        <begin position="672"/>
        <end position="683"/>
    </location>
</feature>
<evidence type="ECO:0000313" key="12">
    <source>
        <dbReference type="Proteomes" id="UP000683000"/>
    </source>
</evidence>
<dbReference type="PANTHER" id="PTHR47968">
    <property type="entry name" value="CENTROMERE PROTEIN E"/>
    <property type="match status" value="1"/>
</dbReference>
<organism evidence="11 12">
    <name type="scientific">Boletus reticuloceps</name>
    <dbReference type="NCBI Taxonomy" id="495285"/>
    <lineage>
        <taxon>Eukaryota</taxon>
        <taxon>Fungi</taxon>
        <taxon>Dikarya</taxon>
        <taxon>Basidiomycota</taxon>
        <taxon>Agaricomycotina</taxon>
        <taxon>Agaricomycetes</taxon>
        <taxon>Agaricomycetidae</taxon>
        <taxon>Boletales</taxon>
        <taxon>Boletineae</taxon>
        <taxon>Boletaceae</taxon>
        <taxon>Boletoideae</taxon>
        <taxon>Boletus</taxon>
    </lineage>
</organism>
<keyword evidence="2 6" id="KW-0547">Nucleotide-binding</keyword>
<evidence type="ECO:0000256" key="7">
    <source>
        <dbReference type="RuleBase" id="RU000394"/>
    </source>
</evidence>
<feature type="compositionally biased region" description="Basic and acidic residues" evidence="9">
    <location>
        <begin position="706"/>
        <end position="731"/>
    </location>
</feature>
<feature type="coiled-coil region" evidence="8">
    <location>
        <begin position="375"/>
        <end position="424"/>
    </location>
</feature>
<keyword evidence="5 6" id="KW-0505">Motor protein</keyword>
<dbReference type="InterPro" id="IPR036961">
    <property type="entry name" value="Kinesin_motor_dom_sf"/>
</dbReference>
<feature type="compositionally biased region" description="Low complexity" evidence="9">
    <location>
        <begin position="780"/>
        <end position="799"/>
    </location>
</feature>
<feature type="binding site" evidence="6">
    <location>
        <begin position="134"/>
        <end position="141"/>
    </location>
    <ligand>
        <name>ATP</name>
        <dbReference type="ChEBI" id="CHEBI:30616"/>
    </ligand>
</feature>
<feature type="domain" description="Kinesin motor" evidence="10">
    <location>
        <begin position="6"/>
        <end position="313"/>
    </location>
</feature>
<dbReference type="PROSITE" id="PS50067">
    <property type="entry name" value="KINESIN_MOTOR_2"/>
    <property type="match status" value="1"/>
</dbReference>
<gene>
    <name evidence="11" type="ORF">JVT61DRAFT_12774</name>
</gene>
<protein>
    <recommendedName>
        <fullName evidence="7">Kinesin-like protein</fullName>
    </recommendedName>
</protein>
<dbReference type="InterPro" id="IPR001752">
    <property type="entry name" value="Kinesin_motor_dom"/>
</dbReference>
<proteinExistence type="inferred from homology"/>
<dbReference type="GO" id="GO:0016787">
    <property type="term" value="F:hydrolase activity"/>
    <property type="evidence" value="ECO:0007669"/>
    <property type="project" value="UniProtKB-KW"/>
</dbReference>
<keyword evidence="12" id="KW-1185">Reference proteome</keyword>
<evidence type="ECO:0000256" key="8">
    <source>
        <dbReference type="SAM" id="Coils"/>
    </source>
</evidence>
<evidence type="ECO:0000256" key="6">
    <source>
        <dbReference type="PROSITE-ProRule" id="PRU00283"/>
    </source>
</evidence>
<dbReference type="InterPro" id="IPR027640">
    <property type="entry name" value="Kinesin-like_fam"/>
</dbReference>
<dbReference type="GO" id="GO:0007018">
    <property type="term" value="P:microtubule-based movement"/>
    <property type="evidence" value="ECO:0007669"/>
    <property type="project" value="InterPro"/>
</dbReference>
<comment type="caution">
    <text evidence="11">The sequence shown here is derived from an EMBL/GenBank/DDBJ whole genome shotgun (WGS) entry which is preliminary data.</text>
</comment>
<dbReference type="SUPFAM" id="SSF52540">
    <property type="entry name" value="P-loop containing nucleoside triphosphate hydrolases"/>
    <property type="match status" value="1"/>
</dbReference>
<dbReference type="PROSITE" id="PS00411">
    <property type="entry name" value="KINESIN_MOTOR_1"/>
    <property type="match status" value="1"/>
</dbReference>
<dbReference type="Gene3D" id="1.20.58.1980">
    <property type="match status" value="1"/>
</dbReference>
<keyword evidence="3 6" id="KW-0067">ATP-binding</keyword>
<feature type="compositionally biased region" description="Polar residues" evidence="9">
    <location>
        <begin position="874"/>
        <end position="887"/>
    </location>
</feature>
<dbReference type="GO" id="GO:0003777">
    <property type="term" value="F:microtubule motor activity"/>
    <property type="evidence" value="ECO:0007669"/>
    <property type="project" value="InterPro"/>
</dbReference>
<dbReference type="SMART" id="SM00129">
    <property type="entry name" value="KISc"/>
    <property type="match status" value="1"/>
</dbReference>
<evidence type="ECO:0000256" key="4">
    <source>
        <dbReference type="ARBA" id="ARBA00023054"/>
    </source>
</evidence>
<dbReference type="PANTHER" id="PTHR47968:SF13">
    <property type="entry name" value="KINESIN-LIKE PROTEIN KIF19 ISOFORM X1"/>
    <property type="match status" value="1"/>
</dbReference>
<dbReference type="GO" id="GO:0005524">
    <property type="term" value="F:ATP binding"/>
    <property type="evidence" value="ECO:0007669"/>
    <property type="project" value="UniProtKB-UniRule"/>
</dbReference>
<comment type="similarity">
    <text evidence="6 7">Belongs to the TRAFAC class myosin-kinesin ATPase superfamily. Kinesin family.</text>
</comment>
<accession>A0A8I3ACL3</accession>
<evidence type="ECO:0000256" key="9">
    <source>
        <dbReference type="SAM" id="MobiDB-lite"/>
    </source>
</evidence>
<dbReference type="Gene3D" id="3.40.850.10">
    <property type="entry name" value="Kinesin motor domain"/>
    <property type="match status" value="1"/>
</dbReference>
<feature type="region of interest" description="Disordered" evidence="9">
    <location>
        <begin position="825"/>
        <end position="917"/>
    </location>
</feature>
<dbReference type="GO" id="GO:0005874">
    <property type="term" value="C:microtubule"/>
    <property type="evidence" value="ECO:0007669"/>
    <property type="project" value="UniProtKB-KW"/>
</dbReference>
<evidence type="ECO:0000313" key="11">
    <source>
        <dbReference type="EMBL" id="KAG6378513.1"/>
    </source>
</evidence>
<dbReference type="EMBL" id="JAGFBS010000006">
    <property type="protein sequence ID" value="KAG6378513.1"/>
    <property type="molecule type" value="Genomic_DNA"/>
</dbReference>
<dbReference type="InterPro" id="IPR027417">
    <property type="entry name" value="P-loop_NTPase"/>
</dbReference>
<evidence type="ECO:0000256" key="3">
    <source>
        <dbReference type="ARBA" id="ARBA00022840"/>
    </source>
</evidence>
<keyword evidence="1 7" id="KW-0493">Microtubule</keyword>